<gene>
    <name evidence="1" type="primary">421</name>
    <name evidence="1" type="ORF">G_421</name>
</gene>
<reference evidence="1 2" key="1">
    <citation type="submission" date="2011-09" db="EMBL/GenBank/DDBJ databases">
        <authorList>
            <person name="Pope W.H."/>
            <person name="Pedulla M.L."/>
            <person name="Ford M.E."/>
            <person name="Peebles C.L."/>
            <person name="Hatfull G.H."/>
            <person name="Hendrix R.W."/>
        </authorList>
    </citation>
    <scope>NUCLEOTIDE SEQUENCE [LARGE SCALE GENOMIC DNA]</scope>
    <source>
        <strain evidence="1">G</strain>
    </source>
</reference>
<evidence type="ECO:0000313" key="1">
    <source>
        <dbReference type="EMBL" id="AEO93679.1"/>
    </source>
</evidence>
<name>G3MAG2_9CAUD</name>
<evidence type="ECO:0000313" key="2">
    <source>
        <dbReference type="Proteomes" id="UP000009273"/>
    </source>
</evidence>
<sequence length="371" mass="42762">MRNILVNRKNLKVTGSNRSPLPFEIEINNIDVTNLKKEVKYIELENKFIEETLESGEVIKKKLYLLPQENKDEPVSFARKIETTEITDKPVMVNIIKKNPALDDNGVQKKSEITHFGETTKITSEPVMIDIEIKKEDGTIDIRKIQKTDDNNNPLYYGEIGTGIFNNVFILETISEQKRNNNNEPLYYKETRKDIVIKKQQKSLEITKDDPRWNEQLEEVKEKISKTKIVSFEENMEHFNLEDIVKHKEEQLINGTFYSRAILFEVMNKKIFSTNLSSYKADLGVGFISLPPNGEIRTVKLTLPLSEEIIGIKLESSDSGVEIKIGNTTNNMQLIDQNNECYFETAVSEVYVNFKNTSNKRININSFALLV</sequence>
<dbReference type="RefSeq" id="YP_009015724.1">
    <property type="nucleotide sequence ID" value="NC_023719.1"/>
</dbReference>
<keyword evidence="2" id="KW-1185">Reference proteome</keyword>
<accession>G3MAG2</accession>
<proteinExistence type="predicted"/>
<protein>
    <submittedName>
        <fullName evidence="1">Gp421</fullName>
    </submittedName>
</protein>
<dbReference type="GeneID" id="18563635"/>
<dbReference type="Proteomes" id="UP000009273">
    <property type="component" value="Segment"/>
</dbReference>
<organism evidence="1 2">
    <name type="scientific">Bacillus phage G</name>
    <dbReference type="NCBI Taxonomy" id="2884420"/>
    <lineage>
        <taxon>Viruses</taxon>
        <taxon>Duplodnaviria</taxon>
        <taxon>Heunggongvirae</taxon>
        <taxon>Uroviricota</taxon>
        <taxon>Caudoviricetes</taxon>
        <taxon>Donellivirus</taxon>
        <taxon>Donellivirus gee</taxon>
    </lineage>
</organism>
<dbReference type="EMBL" id="JN638751">
    <property type="protein sequence ID" value="AEO93679.1"/>
    <property type="molecule type" value="Genomic_DNA"/>
</dbReference>
<dbReference type="KEGG" id="vg:18563635"/>